<evidence type="ECO:0000313" key="1">
    <source>
        <dbReference type="EMBL" id="EAT87844.1"/>
    </source>
</evidence>
<evidence type="ECO:0000313" key="2">
    <source>
        <dbReference type="Proteomes" id="UP000001055"/>
    </source>
</evidence>
<dbReference type="EMBL" id="CH445331">
    <property type="protein sequence ID" value="EAT87844.1"/>
    <property type="molecule type" value="Genomic_DNA"/>
</dbReference>
<gene>
    <name evidence="1" type="ORF">SNOG_05453</name>
</gene>
<reference evidence="2" key="1">
    <citation type="journal article" date="2007" name="Plant Cell">
        <title>Dothideomycete-plant interactions illuminated by genome sequencing and EST analysis of the wheat pathogen Stagonospora nodorum.</title>
        <authorList>
            <person name="Hane J.K."/>
            <person name="Lowe R.G."/>
            <person name="Solomon P.S."/>
            <person name="Tan K.C."/>
            <person name="Schoch C.L."/>
            <person name="Spatafora J.W."/>
            <person name="Crous P.W."/>
            <person name="Kodira C."/>
            <person name="Birren B.W."/>
            <person name="Galagan J.E."/>
            <person name="Torriani S.F."/>
            <person name="McDonald B.A."/>
            <person name="Oliver R.P."/>
        </authorList>
    </citation>
    <scope>NUCLEOTIDE SEQUENCE [LARGE SCALE GENOMIC DNA]</scope>
    <source>
        <strain evidence="2">SN15 / ATCC MYA-4574 / FGSC 10173</strain>
    </source>
</reference>
<dbReference type="InParanoid" id="Q0US11"/>
<name>Q0US11_PHANO</name>
<dbReference type="RefSeq" id="XP_001795858.1">
    <property type="nucleotide sequence ID" value="XM_001795806.1"/>
</dbReference>
<dbReference type="KEGG" id="pno:SNOG_05453"/>
<dbReference type="GeneID" id="5972733"/>
<organism evidence="1 2">
    <name type="scientific">Phaeosphaeria nodorum (strain SN15 / ATCC MYA-4574 / FGSC 10173)</name>
    <name type="common">Glume blotch fungus</name>
    <name type="synonym">Parastagonospora nodorum</name>
    <dbReference type="NCBI Taxonomy" id="321614"/>
    <lineage>
        <taxon>Eukaryota</taxon>
        <taxon>Fungi</taxon>
        <taxon>Dikarya</taxon>
        <taxon>Ascomycota</taxon>
        <taxon>Pezizomycotina</taxon>
        <taxon>Dothideomycetes</taxon>
        <taxon>Pleosporomycetidae</taxon>
        <taxon>Pleosporales</taxon>
        <taxon>Pleosporineae</taxon>
        <taxon>Phaeosphaeriaceae</taxon>
        <taxon>Parastagonospora</taxon>
    </lineage>
</organism>
<sequence>MYSDQFFVALMLVSPSIAQCVDRIGLQKACLSTND</sequence>
<dbReference type="Proteomes" id="UP000001055">
    <property type="component" value="Unassembled WGS sequence"/>
</dbReference>
<protein>
    <submittedName>
        <fullName evidence="1">Uncharacterized protein</fullName>
    </submittedName>
</protein>
<accession>Q0US11</accession>
<dbReference type="AlphaFoldDB" id="Q0US11"/>
<proteinExistence type="predicted"/>